<evidence type="ECO:0000313" key="2">
    <source>
        <dbReference type="EMBL" id="KAF9461776.1"/>
    </source>
</evidence>
<protein>
    <submittedName>
        <fullName evidence="2">Uncharacterized protein</fullName>
    </submittedName>
</protein>
<comment type="caution">
    <text evidence="2">The sequence shown here is derived from an EMBL/GenBank/DDBJ whole genome shotgun (WGS) entry which is preliminary data.</text>
</comment>
<evidence type="ECO:0000256" key="1">
    <source>
        <dbReference type="SAM" id="Phobius"/>
    </source>
</evidence>
<sequence length="71" mass="8137">MLKREVLQIESRSPGKVGGCYSGNKKMFWCNAKQKGKYPVLNLLLICLFSDFLYVGCGLNHIDDGRLHRYI</sequence>
<dbReference type="EMBL" id="MU150279">
    <property type="protein sequence ID" value="KAF9461776.1"/>
    <property type="molecule type" value="Genomic_DNA"/>
</dbReference>
<dbReference type="AlphaFoldDB" id="A0A9P5Y5Q5"/>
<proteinExistence type="predicted"/>
<keyword evidence="1" id="KW-0472">Membrane</keyword>
<reference evidence="2" key="1">
    <citation type="submission" date="2020-11" db="EMBL/GenBank/DDBJ databases">
        <authorList>
            <consortium name="DOE Joint Genome Institute"/>
            <person name="Ahrendt S."/>
            <person name="Riley R."/>
            <person name="Andreopoulos W."/>
            <person name="Labutti K."/>
            <person name="Pangilinan J."/>
            <person name="Ruiz-Duenas F.J."/>
            <person name="Barrasa J.M."/>
            <person name="Sanchez-Garcia M."/>
            <person name="Camarero S."/>
            <person name="Miyauchi S."/>
            <person name="Serrano A."/>
            <person name="Linde D."/>
            <person name="Babiker R."/>
            <person name="Drula E."/>
            <person name="Ayuso-Fernandez I."/>
            <person name="Pacheco R."/>
            <person name="Padilla G."/>
            <person name="Ferreira P."/>
            <person name="Barriuso J."/>
            <person name="Kellner H."/>
            <person name="Castanera R."/>
            <person name="Alfaro M."/>
            <person name="Ramirez L."/>
            <person name="Pisabarro A.G."/>
            <person name="Kuo A."/>
            <person name="Tritt A."/>
            <person name="Lipzen A."/>
            <person name="He G."/>
            <person name="Yan M."/>
            <person name="Ng V."/>
            <person name="Cullen D."/>
            <person name="Martin F."/>
            <person name="Rosso M.-N."/>
            <person name="Henrissat B."/>
            <person name="Hibbett D."/>
            <person name="Martinez A.T."/>
            <person name="Grigoriev I.V."/>
        </authorList>
    </citation>
    <scope>NUCLEOTIDE SEQUENCE</scope>
    <source>
        <strain evidence="2">CBS 247.69</strain>
    </source>
</reference>
<accession>A0A9P5Y5Q5</accession>
<keyword evidence="1" id="KW-1133">Transmembrane helix</keyword>
<name>A0A9P5Y5Q5_9AGAR</name>
<organism evidence="2 3">
    <name type="scientific">Collybia nuda</name>
    <dbReference type="NCBI Taxonomy" id="64659"/>
    <lineage>
        <taxon>Eukaryota</taxon>
        <taxon>Fungi</taxon>
        <taxon>Dikarya</taxon>
        <taxon>Basidiomycota</taxon>
        <taxon>Agaricomycotina</taxon>
        <taxon>Agaricomycetes</taxon>
        <taxon>Agaricomycetidae</taxon>
        <taxon>Agaricales</taxon>
        <taxon>Tricholomatineae</taxon>
        <taxon>Clitocybaceae</taxon>
        <taxon>Collybia</taxon>
    </lineage>
</organism>
<keyword evidence="3" id="KW-1185">Reference proteome</keyword>
<gene>
    <name evidence="2" type="ORF">BDZ94DRAFT_1262971</name>
</gene>
<keyword evidence="1" id="KW-0812">Transmembrane</keyword>
<dbReference type="Proteomes" id="UP000807353">
    <property type="component" value="Unassembled WGS sequence"/>
</dbReference>
<evidence type="ECO:0000313" key="3">
    <source>
        <dbReference type="Proteomes" id="UP000807353"/>
    </source>
</evidence>
<feature type="transmembrane region" description="Helical" evidence="1">
    <location>
        <begin position="40"/>
        <end position="62"/>
    </location>
</feature>